<keyword evidence="2" id="KW-1185">Reference proteome</keyword>
<evidence type="ECO:0000313" key="2">
    <source>
        <dbReference type="Proteomes" id="UP000821865"/>
    </source>
</evidence>
<gene>
    <name evidence="1" type="ORF">HPB49_025194</name>
</gene>
<dbReference type="EMBL" id="CM023478">
    <property type="protein sequence ID" value="KAH7934367.1"/>
    <property type="molecule type" value="Genomic_DNA"/>
</dbReference>
<accession>A0ACB8C693</accession>
<reference evidence="1" key="1">
    <citation type="submission" date="2020-05" db="EMBL/GenBank/DDBJ databases">
        <title>Large-scale comparative analyses of tick genomes elucidate their genetic diversity and vector capacities.</title>
        <authorList>
            <person name="Jia N."/>
            <person name="Wang J."/>
            <person name="Shi W."/>
            <person name="Du L."/>
            <person name="Sun Y."/>
            <person name="Zhan W."/>
            <person name="Jiang J."/>
            <person name="Wang Q."/>
            <person name="Zhang B."/>
            <person name="Ji P."/>
            <person name="Sakyi L.B."/>
            <person name="Cui X."/>
            <person name="Yuan T."/>
            <person name="Jiang B."/>
            <person name="Yang W."/>
            <person name="Lam T.T.-Y."/>
            <person name="Chang Q."/>
            <person name="Ding S."/>
            <person name="Wang X."/>
            <person name="Zhu J."/>
            <person name="Ruan X."/>
            <person name="Zhao L."/>
            <person name="Wei J."/>
            <person name="Que T."/>
            <person name="Du C."/>
            <person name="Cheng J."/>
            <person name="Dai P."/>
            <person name="Han X."/>
            <person name="Huang E."/>
            <person name="Gao Y."/>
            <person name="Liu J."/>
            <person name="Shao H."/>
            <person name="Ye R."/>
            <person name="Li L."/>
            <person name="Wei W."/>
            <person name="Wang X."/>
            <person name="Wang C."/>
            <person name="Yang T."/>
            <person name="Huo Q."/>
            <person name="Li W."/>
            <person name="Guo W."/>
            <person name="Chen H."/>
            <person name="Zhou L."/>
            <person name="Ni X."/>
            <person name="Tian J."/>
            <person name="Zhou Y."/>
            <person name="Sheng Y."/>
            <person name="Liu T."/>
            <person name="Pan Y."/>
            <person name="Xia L."/>
            <person name="Li J."/>
            <person name="Zhao F."/>
            <person name="Cao W."/>
        </authorList>
    </citation>
    <scope>NUCLEOTIDE SEQUENCE</scope>
    <source>
        <strain evidence="1">Dsil-2018</strain>
    </source>
</reference>
<dbReference type="Proteomes" id="UP000821865">
    <property type="component" value="Chromosome 9"/>
</dbReference>
<protein>
    <submittedName>
        <fullName evidence="1">Uncharacterized protein</fullName>
    </submittedName>
</protein>
<name>A0ACB8C693_DERSI</name>
<comment type="caution">
    <text evidence="1">The sequence shown here is derived from an EMBL/GenBank/DDBJ whole genome shotgun (WGS) entry which is preliminary data.</text>
</comment>
<organism evidence="1 2">
    <name type="scientific">Dermacentor silvarum</name>
    <name type="common">Tick</name>
    <dbReference type="NCBI Taxonomy" id="543639"/>
    <lineage>
        <taxon>Eukaryota</taxon>
        <taxon>Metazoa</taxon>
        <taxon>Ecdysozoa</taxon>
        <taxon>Arthropoda</taxon>
        <taxon>Chelicerata</taxon>
        <taxon>Arachnida</taxon>
        <taxon>Acari</taxon>
        <taxon>Parasitiformes</taxon>
        <taxon>Ixodida</taxon>
        <taxon>Ixodoidea</taxon>
        <taxon>Ixodidae</taxon>
        <taxon>Rhipicephalinae</taxon>
        <taxon>Dermacentor</taxon>
    </lineage>
</organism>
<evidence type="ECO:0000313" key="1">
    <source>
        <dbReference type="EMBL" id="KAH7934367.1"/>
    </source>
</evidence>
<proteinExistence type="predicted"/>
<sequence>MNDKLLGMGIYNTASELLQAHYMNQVIRLACARAGRATLEAVGINPPTQVASKRSLPPEWQQEVIICPLPRNVHPIHHENSRAARAKDYNKYSDQAGVFFVDVTGSLHNHPTATFVHRGQVVECISATGIDITAMEEDEPPLSSRIPGQRIVTSQEVKSATSHSQYCNRLRPIVKTVSGNSCCGYQGTREFEAMRLLMAPPENFYTETPPIPPQHNFSLTRTIPCPCFII</sequence>